<dbReference type="Gene3D" id="3.30.830.10">
    <property type="entry name" value="Metalloenzyme, LuxS/M16 peptidase-like"/>
    <property type="match status" value="2"/>
</dbReference>
<reference evidence="4 5" key="1">
    <citation type="submission" date="2016-11" db="EMBL/GenBank/DDBJ databases">
        <authorList>
            <person name="Jaros S."/>
            <person name="Januszkiewicz K."/>
            <person name="Wedrychowicz H."/>
        </authorList>
    </citation>
    <scope>NUCLEOTIDE SEQUENCE [LARGE SCALE GENOMIC DNA]</scope>
    <source>
        <strain evidence="4 5">DSM 16917</strain>
    </source>
</reference>
<dbReference type="GO" id="GO:0000428">
    <property type="term" value="C:DNA-directed RNA polymerase complex"/>
    <property type="evidence" value="ECO:0007669"/>
    <property type="project" value="UniProtKB-KW"/>
</dbReference>
<dbReference type="Pfam" id="PF00675">
    <property type="entry name" value="Peptidase_M16"/>
    <property type="match status" value="1"/>
</dbReference>
<feature type="domain" description="Peptidase M16 N-terminal" evidence="2">
    <location>
        <begin position="76"/>
        <end position="210"/>
    </location>
</feature>
<evidence type="ECO:0000259" key="3">
    <source>
        <dbReference type="Pfam" id="PF05193"/>
    </source>
</evidence>
<keyword evidence="1" id="KW-0732">Signal</keyword>
<dbReference type="InterPro" id="IPR011765">
    <property type="entry name" value="Pept_M16_N"/>
</dbReference>
<evidence type="ECO:0000313" key="4">
    <source>
        <dbReference type="EMBL" id="SHI21381.1"/>
    </source>
</evidence>
<dbReference type="Proteomes" id="UP000184268">
    <property type="component" value="Unassembled WGS sequence"/>
</dbReference>
<dbReference type="PANTHER" id="PTHR11851:SF224">
    <property type="entry name" value="PROCESSING PROTEASE"/>
    <property type="match status" value="1"/>
</dbReference>
<keyword evidence="4" id="KW-0804">Transcription</keyword>
<dbReference type="SUPFAM" id="SSF63411">
    <property type="entry name" value="LuxS/MPP-like metallohydrolase"/>
    <property type="match status" value="2"/>
</dbReference>
<gene>
    <name evidence="4" type="ORF">SAMN02745129_0127</name>
</gene>
<dbReference type="AlphaFoldDB" id="A0A1M5ZAW0"/>
<dbReference type="OrthoDB" id="9811314at2"/>
<organism evidence="4 5">
    <name type="scientific">Ferrimonas marina</name>
    <dbReference type="NCBI Taxonomy" id="299255"/>
    <lineage>
        <taxon>Bacteria</taxon>
        <taxon>Pseudomonadati</taxon>
        <taxon>Pseudomonadota</taxon>
        <taxon>Gammaproteobacteria</taxon>
        <taxon>Alteromonadales</taxon>
        <taxon>Ferrimonadaceae</taxon>
        <taxon>Ferrimonas</taxon>
    </lineage>
</organism>
<dbReference type="RefSeq" id="WP_067661333.1">
    <property type="nucleotide sequence ID" value="NZ_FQXG01000010.1"/>
</dbReference>
<dbReference type="InterPro" id="IPR050361">
    <property type="entry name" value="MPP/UQCRC_Complex"/>
</dbReference>
<evidence type="ECO:0000259" key="2">
    <source>
        <dbReference type="Pfam" id="PF00675"/>
    </source>
</evidence>
<dbReference type="InterPro" id="IPR007863">
    <property type="entry name" value="Peptidase_M16_C"/>
</dbReference>
<keyword evidence="4" id="KW-0240">DNA-directed RNA polymerase</keyword>
<keyword evidence="5" id="KW-1185">Reference proteome</keyword>
<proteinExistence type="predicted"/>
<protein>
    <submittedName>
        <fullName evidence="4">DNA-directed RNA polymerase</fullName>
    </submittedName>
</protein>
<dbReference type="PROSITE" id="PS51257">
    <property type="entry name" value="PROKAR_LIPOPROTEIN"/>
    <property type="match status" value="1"/>
</dbReference>
<dbReference type="GO" id="GO:0046872">
    <property type="term" value="F:metal ion binding"/>
    <property type="evidence" value="ECO:0007669"/>
    <property type="project" value="InterPro"/>
</dbReference>
<sequence length="489" mass="53095">MKRVWIGLTTLALTACAATQAPSGESVATNAPAAEAAPFVAPKPKAEGPAFNLPEYEVVTLSNGLTLYLMARHQVPIITASAVVRAGAVNDSEPGMAALTAEGLLLGTTTTNKVVLEQAIESLGADLQAYSGKEGTTLNGRFLAKDMETMLPLMAEVLTQPRFPSGEVKKARDRYVAQLAQQKEQPRAVVGSYFDSLFYGSHPYANAAMGEAESVSVLDAFDLKMFHGSWYQPGNTALVVVGDFDRDEMLALVERSFGRWRDNDTPTPPDLTQPVSTPEQARVLLVNKSDARETTFMIGGPGIPRTDPDYVGLQVVNTVLGGRFTSWLNDELRVNAGLTYGARSRFSTLGQHGSFVISTFTATETTKEAVDLALTTYRRLWTQGLDQATLDSAKAYVKGQFPPRFETSDQLAGLLSQMHLYGLGPEQINAFQAEVDGLTLDKAQALIERHFPKDNLQFVMVGKAEAIRPIAERYGQVEQVEITDSGFQF</sequence>
<dbReference type="PANTHER" id="PTHR11851">
    <property type="entry name" value="METALLOPROTEASE"/>
    <property type="match status" value="1"/>
</dbReference>
<name>A0A1M5ZAW0_9GAMM</name>
<dbReference type="Pfam" id="PF05193">
    <property type="entry name" value="Peptidase_M16_C"/>
    <property type="match status" value="1"/>
</dbReference>
<dbReference type="InterPro" id="IPR011249">
    <property type="entry name" value="Metalloenz_LuxS/M16"/>
</dbReference>
<feature type="domain" description="Peptidase M16 C-terminal" evidence="3">
    <location>
        <begin position="222"/>
        <end position="395"/>
    </location>
</feature>
<feature type="signal peptide" evidence="1">
    <location>
        <begin position="1"/>
        <end position="17"/>
    </location>
</feature>
<dbReference type="EMBL" id="FQXG01000010">
    <property type="protein sequence ID" value="SHI21381.1"/>
    <property type="molecule type" value="Genomic_DNA"/>
</dbReference>
<dbReference type="STRING" id="299255.SAMN02745129_0127"/>
<feature type="chain" id="PRO_5009915434" evidence="1">
    <location>
        <begin position="18"/>
        <end position="489"/>
    </location>
</feature>
<evidence type="ECO:0000256" key="1">
    <source>
        <dbReference type="SAM" id="SignalP"/>
    </source>
</evidence>
<evidence type="ECO:0000313" key="5">
    <source>
        <dbReference type="Proteomes" id="UP000184268"/>
    </source>
</evidence>
<accession>A0A1M5ZAW0</accession>